<dbReference type="InterPro" id="IPR011048">
    <property type="entry name" value="Haem_d1_sf"/>
</dbReference>
<evidence type="ECO:0000256" key="1">
    <source>
        <dbReference type="ARBA" id="ARBA00005564"/>
    </source>
</evidence>
<evidence type="ECO:0000313" key="4">
    <source>
        <dbReference type="EMBL" id="WFF40131.1"/>
    </source>
</evidence>
<proteinExistence type="inferred from homology"/>
<dbReference type="PANTHER" id="PTHR30344:SF1">
    <property type="entry name" value="6-PHOSPHOGLUCONOLACTONASE"/>
    <property type="match status" value="1"/>
</dbReference>
<keyword evidence="2" id="KW-0313">Glucose metabolism</keyword>
<dbReference type="SUPFAM" id="SSF51004">
    <property type="entry name" value="C-terminal (heme d1) domain of cytochrome cd1-nitrite reductase"/>
    <property type="match status" value="1"/>
</dbReference>
<accession>A0ABY8FG27</accession>
<organism evidence="4 5">
    <name type="scientific">Salinicola endophyticus</name>
    <dbReference type="NCBI Taxonomy" id="1949083"/>
    <lineage>
        <taxon>Bacteria</taxon>
        <taxon>Pseudomonadati</taxon>
        <taxon>Pseudomonadota</taxon>
        <taxon>Gammaproteobacteria</taxon>
        <taxon>Oceanospirillales</taxon>
        <taxon>Halomonadaceae</taxon>
        <taxon>Salinicola</taxon>
    </lineage>
</organism>
<dbReference type="InterPro" id="IPR019405">
    <property type="entry name" value="Lactonase_7-beta_prop"/>
</dbReference>
<comment type="similarity">
    <text evidence="1">Belongs to the cycloisomerase 2 family.</text>
</comment>
<reference evidence="4 5" key="1">
    <citation type="submission" date="2019-01" db="EMBL/GenBank/DDBJ databases">
        <title>Genome sequence of Salinicola endophyticus REST5.</title>
        <authorList>
            <person name="Nascimento F.X."/>
        </authorList>
    </citation>
    <scope>NUCLEOTIDE SEQUENCE [LARGE SCALE GENOMIC DNA]</scope>
    <source>
        <strain evidence="4 5">REST5</strain>
    </source>
</reference>
<name>A0ABY8FG27_9GAMM</name>
<sequence>MLKQEPFSPTRGARMSSSDFDTVVYVANAGDGTIGSYRLHREHGRLEPLATTPAAENVMPLALSPDRRFLYAAIRSQPLRVLSYRIEDDGALTPLGSGRLEGSMAYISTDRRGRHLLAASYGDSVVSVSPIGADGVVGDVTQTCPTGSNAHAILATPDDRHVLATNLGDDRLAQFRFDGQLSANTPDAAATDPDVGPRHFVFSPCGRFVYVLGEFDASVTTFALDADSGTLSRRSVCAGLPPESELTRGMPREEIPDGDDTPRIWAADLHISPDGRHLYLSERTTSTLSTLRADPETGSLTFVANQATVAQPRGFEIDPQGEFLVVAGERSDHLALYRVDAASGELSHASDAPAGTKANWVEIVTLPR</sequence>
<dbReference type="InterPro" id="IPR050282">
    <property type="entry name" value="Cycloisomerase_2"/>
</dbReference>
<gene>
    <name evidence="4" type="ORF">EVC62_00725</name>
</gene>
<feature type="region of interest" description="Disordered" evidence="3">
    <location>
        <begin position="242"/>
        <end position="261"/>
    </location>
</feature>
<keyword evidence="2" id="KW-0119">Carbohydrate metabolism</keyword>
<dbReference type="Proteomes" id="UP001321526">
    <property type="component" value="Chromosome"/>
</dbReference>
<dbReference type="InterPro" id="IPR015943">
    <property type="entry name" value="WD40/YVTN_repeat-like_dom_sf"/>
</dbReference>
<keyword evidence="5" id="KW-1185">Reference proteome</keyword>
<evidence type="ECO:0000313" key="5">
    <source>
        <dbReference type="Proteomes" id="UP001321526"/>
    </source>
</evidence>
<dbReference type="Gene3D" id="2.130.10.10">
    <property type="entry name" value="YVTN repeat-like/Quinoprotein amine dehydrogenase"/>
    <property type="match status" value="1"/>
</dbReference>
<dbReference type="Pfam" id="PF10282">
    <property type="entry name" value="Lactonase"/>
    <property type="match status" value="1"/>
</dbReference>
<evidence type="ECO:0000256" key="3">
    <source>
        <dbReference type="SAM" id="MobiDB-lite"/>
    </source>
</evidence>
<evidence type="ECO:0000256" key="2">
    <source>
        <dbReference type="ARBA" id="ARBA00022526"/>
    </source>
</evidence>
<protein>
    <submittedName>
        <fullName evidence="4">Lactonase family protein</fullName>
    </submittedName>
</protein>
<dbReference type="PANTHER" id="PTHR30344">
    <property type="entry name" value="6-PHOSPHOGLUCONOLACTONASE-RELATED"/>
    <property type="match status" value="1"/>
</dbReference>
<dbReference type="EMBL" id="CP035631">
    <property type="protein sequence ID" value="WFF40131.1"/>
    <property type="molecule type" value="Genomic_DNA"/>
</dbReference>